<evidence type="ECO:0000313" key="2">
    <source>
        <dbReference type="Proteomes" id="UP000267524"/>
    </source>
</evidence>
<dbReference type="Proteomes" id="UP000267524">
    <property type="component" value="Unassembled WGS sequence"/>
</dbReference>
<dbReference type="InterPro" id="IPR032774">
    <property type="entry name" value="WG_beta_rep"/>
</dbReference>
<gene>
    <name evidence="1" type="ORF">D1632_02170</name>
</gene>
<name>A0A3M7LFD6_9FLAO</name>
<keyword evidence="2" id="KW-1185">Reference proteome</keyword>
<dbReference type="AlphaFoldDB" id="A0A3M7LFD6"/>
<reference evidence="1 2" key="1">
    <citation type="submission" date="2018-08" db="EMBL/GenBank/DDBJ databases">
        <title>Chryseobacterium nematophagum: a novel matrix digesting pathogen of nematodes.</title>
        <authorList>
            <person name="Page A."/>
            <person name="Roberts M."/>
            <person name="Felix M.-A."/>
            <person name="Weir W."/>
        </authorList>
    </citation>
    <scope>NUCLEOTIDE SEQUENCE [LARGE SCALE GENOMIC DNA]</scope>
    <source>
        <strain evidence="1 2">JUb275</strain>
    </source>
</reference>
<accession>A0A3M7LFD6</accession>
<evidence type="ECO:0000313" key="1">
    <source>
        <dbReference type="EMBL" id="RMZ60805.1"/>
    </source>
</evidence>
<dbReference type="Pfam" id="PF14903">
    <property type="entry name" value="WG_beta_rep"/>
    <property type="match status" value="2"/>
</dbReference>
<dbReference type="PANTHER" id="PTHR37841:SF1">
    <property type="entry name" value="DUF3298 DOMAIN-CONTAINING PROTEIN"/>
    <property type="match status" value="1"/>
</dbReference>
<protein>
    <submittedName>
        <fullName evidence="1">WG repeat-containing protein</fullName>
    </submittedName>
</protein>
<organism evidence="1 2">
    <name type="scientific">Chryseobacterium nematophagum</name>
    <dbReference type="NCBI Taxonomy" id="2305228"/>
    <lineage>
        <taxon>Bacteria</taxon>
        <taxon>Pseudomonadati</taxon>
        <taxon>Bacteroidota</taxon>
        <taxon>Flavobacteriia</taxon>
        <taxon>Flavobacteriales</taxon>
        <taxon>Weeksellaceae</taxon>
        <taxon>Chryseobacterium group</taxon>
        <taxon>Chryseobacterium</taxon>
    </lineage>
</organism>
<dbReference type="EMBL" id="QWIV01000005">
    <property type="protein sequence ID" value="RMZ60805.1"/>
    <property type="molecule type" value="Genomic_DNA"/>
</dbReference>
<comment type="caution">
    <text evidence="1">The sequence shown here is derived from an EMBL/GenBank/DDBJ whole genome shotgun (WGS) entry which is preliminary data.</text>
</comment>
<sequence length="497" mass="58135">MKTLIFVLFSSVCLGQSDQYKQILISKKLGKEISSYTKGYGIMVNSGGKRSAIVDSLGKITFEYPYKSEIIRLSSNRFILTAKEGRFNGKTTLIDPTGNQLIPFENFKYRTWERKNRLIYSKAGKDCVYDYDGNLIIPFYDKIEFASENRLFVKKENGWFIYDFDGRLVSDREFEENMHFYRGRTYLGKGNYQGEIIDNNGKVVNTISNHYIDNINSYPYLITKNPTNNHYGIIDANENKIVDEIYDQALVGREYIYLLKEDKVSIFSKEEKKVFPTNFYYVNHLFNGIFKTIKDYNNPKIAVIRLNGDIIFPKEYDIVEAVKVLGEDFIYLSKNGEEKIINRDLQNILEEGYEVKRIFSDTFILKKNEIFYKFSVKDRKYEELPDIISIKESDYLYYPKDNFPAAIVCKNKNNLYGVLNSNGKEIVPFIYDNIFEFFPANEIIVQKGNKYGSINFDNEPLTDITYDKYSSDNKKLKLTKTKTSEYVEFTFSGNRIF</sequence>
<dbReference type="RefSeq" id="WP_122545612.1">
    <property type="nucleotide sequence ID" value="NZ_QWIV01000005.1"/>
</dbReference>
<proteinExistence type="predicted"/>
<dbReference type="PANTHER" id="PTHR37841">
    <property type="entry name" value="GLR2918 PROTEIN"/>
    <property type="match status" value="1"/>
</dbReference>